<dbReference type="SUPFAM" id="SSF55486">
    <property type="entry name" value="Metalloproteases ('zincins'), catalytic domain"/>
    <property type="match status" value="1"/>
</dbReference>
<dbReference type="InterPro" id="IPR001577">
    <property type="entry name" value="Peptidase_M8"/>
</dbReference>
<name>A0AA36GMS8_CYLNA</name>
<keyword evidence="6 9" id="KW-0482">Metalloprotease</keyword>
<dbReference type="PANTHER" id="PTHR10942:SF0">
    <property type="entry name" value="LEISHMANOLYSIN-LIKE PEPTIDASE"/>
    <property type="match status" value="1"/>
</dbReference>
<evidence type="ECO:0000256" key="2">
    <source>
        <dbReference type="ARBA" id="ARBA00022670"/>
    </source>
</evidence>
<keyword evidence="3 9" id="KW-0479">Metal-binding</keyword>
<dbReference type="Gene3D" id="2.30.34.10">
    <property type="entry name" value="Leishmanolysin domain 4"/>
    <property type="match status" value="1"/>
</dbReference>
<dbReference type="GO" id="GO:0006508">
    <property type="term" value="P:proteolysis"/>
    <property type="evidence" value="ECO:0007669"/>
    <property type="project" value="UniProtKB-KW"/>
</dbReference>
<dbReference type="GO" id="GO:0004222">
    <property type="term" value="F:metalloendopeptidase activity"/>
    <property type="evidence" value="ECO:0007669"/>
    <property type="project" value="UniProtKB-UniRule"/>
</dbReference>
<dbReference type="Gene3D" id="2.10.55.10">
    <property type="entry name" value="Leishmanolysin domain 3"/>
    <property type="match status" value="1"/>
</dbReference>
<comment type="cofactor">
    <cofactor evidence="9 10">
        <name>Zn(2+)</name>
        <dbReference type="ChEBI" id="CHEBI:29105"/>
    </cofactor>
    <text evidence="9 10">Binds 1 zinc ion per subunit.</text>
</comment>
<dbReference type="GO" id="GO:0016020">
    <property type="term" value="C:membrane"/>
    <property type="evidence" value="ECO:0007669"/>
    <property type="project" value="InterPro"/>
</dbReference>
<feature type="chain" id="PRO_5041480038" description="Leishmanolysin-like peptidase" evidence="10">
    <location>
        <begin position="17"/>
        <end position="625"/>
    </location>
</feature>
<evidence type="ECO:0000256" key="4">
    <source>
        <dbReference type="ARBA" id="ARBA00022801"/>
    </source>
</evidence>
<accession>A0AA36GMS8</accession>
<keyword evidence="2 10" id="KW-0645">Protease</keyword>
<evidence type="ECO:0000256" key="8">
    <source>
        <dbReference type="PIRSR" id="PIRSR601577-1"/>
    </source>
</evidence>
<dbReference type="GO" id="GO:0005737">
    <property type="term" value="C:cytoplasm"/>
    <property type="evidence" value="ECO:0007669"/>
    <property type="project" value="TreeGrafter"/>
</dbReference>
<dbReference type="Pfam" id="PF01457">
    <property type="entry name" value="Peptidase_M8"/>
    <property type="match status" value="1"/>
</dbReference>
<organism evidence="11 12">
    <name type="scientific">Cylicocyclus nassatus</name>
    <name type="common">Nematode worm</name>
    <dbReference type="NCBI Taxonomy" id="53992"/>
    <lineage>
        <taxon>Eukaryota</taxon>
        <taxon>Metazoa</taxon>
        <taxon>Ecdysozoa</taxon>
        <taxon>Nematoda</taxon>
        <taxon>Chromadorea</taxon>
        <taxon>Rhabditida</taxon>
        <taxon>Rhabditina</taxon>
        <taxon>Rhabditomorpha</taxon>
        <taxon>Strongyloidea</taxon>
        <taxon>Strongylidae</taxon>
        <taxon>Cylicocyclus</taxon>
    </lineage>
</organism>
<proteinExistence type="inferred from homology"/>
<keyword evidence="4 10" id="KW-0378">Hydrolase</keyword>
<dbReference type="Proteomes" id="UP001176961">
    <property type="component" value="Unassembled WGS sequence"/>
</dbReference>
<dbReference type="GO" id="GO:0046872">
    <property type="term" value="F:metal ion binding"/>
    <property type="evidence" value="ECO:0007669"/>
    <property type="project" value="UniProtKB-KW"/>
</dbReference>
<sequence>MLLLVIFNVLATLALSQYCKHMPLSDDELVGATVEYEHPQTHNRTKRAASDIWDWIRIETEYDASVDILPEDKQEILEDLITTARDYFESTLKVHRLSSLQLNPSCSGGGFIEHDGTYRCNDDCEKRCGGAVASVHARYFKKCTCGNKDCRTKQGNWGGKLRNADFILFVMAKVDGCGENTLAFASHCSLDPPSNRNSANYVKPIPYEGARGRKFKEMGYADLYQWQAVVKHELIHAFVFSKGLYGKYIHATNETRKYEHHVPGVIERFTRNNWECSTGTISHDVYMMVTPKVKEEAQMHFKCEDLEGAEVESQGGPGTAGSHWEKRVFENEAMSGVATQVYAVSRLTLALFEDSGWYTVNYSKADKMEWGYRMGCEFAKRSCLSWMKRNRNNPYPFCIELQDTRCSTDRKAKVRCSLVEREQDIANNIHDVEKDYNYNIMNLYKDKKNRSVYGFGPSLADYCPYYRVYGEFSVMDNGFDTRCTFPGNMYYSNYSLEIFSPTARCFQLRGPITVIHEHGGDQWLNTVGCFETKCDNNLLYIKTQNSKFYPCYHGGQTIHVEKRVYGVGTVKMKIICPSCTELCGKEFCAPDDFTSRWVGDPSRKDASSYSLYAAIVLFVFMYILP</sequence>
<evidence type="ECO:0000256" key="3">
    <source>
        <dbReference type="ARBA" id="ARBA00022723"/>
    </source>
</evidence>
<dbReference type="EC" id="3.4.24.-" evidence="10"/>
<dbReference type="GO" id="GO:0007155">
    <property type="term" value="P:cell adhesion"/>
    <property type="evidence" value="ECO:0007669"/>
    <property type="project" value="InterPro"/>
</dbReference>
<comment type="caution">
    <text evidence="11">The sequence shown here is derived from an EMBL/GenBank/DDBJ whole genome shotgun (WGS) entry which is preliminary data.</text>
</comment>
<gene>
    <name evidence="11" type="ORF">CYNAS_LOCUS6940</name>
</gene>
<evidence type="ECO:0000256" key="10">
    <source>
        <dbReference type="RuleBase" id="RU366077"/>
    </source>
</evidence>
<dbReference type="FunFam" id="3.90.132.10:FF:000001">
    <property type="entry name" value="leishmanolysin-like peptidase isoform X2"/>
    <property type="match status" value="1"/>
</dbReference>
<evidence type="ECO:0000313" key="12">
    <source>
        <dbReference type="Proteomes" id="UP001176961"/>
    </source>
</evidence>
<evidence type="ECO:0000256" key="6">
    <source>
        <dbReference type="ARBA" id="ARBA00023049"/>
    </source>
</evidence>
<feature type="binding site" evidence="9">
    <location>
        <position position="236"/>
    </location>
    <ligand>
        <name>Zn(2+)</name>
        <dbReference type="ChEBI" id="CHEBI:29105"/>
        <note>catalytic</note>
    </ligand>
</feature>
<keyword evidence="12" id="KW-1185">Reference proteome</keyword>
<feature type="binding site" evidence="9">
    <location>
        <position position="232"/>
    </location>
    <ligand>
        <name>Zn(2+)</name>
        <dbReference type="ChEBI" id="CHEBI:29105"/>
        <note>catalytic</note>
    </ligand>
</feature>
<evidence type="ECO:0000256" key="5">
    <source>
        <dbReference type="ARBA" id="ARBA00022833"/>
    </source>
</evidence>
<keyword evidence="5 9" id="KW-0862">Zinc</keyword>
<evidence type="ECO:0000313" key="11">
    <source>
        <dbReference type="EMBL" id="CAJ0594957.1"/>
    </source>
</evidence>
<comment type="similarity">
    <text evidence="1 10">Belongs to the peptidase M8 family.</text>
</comment>
<protein>
    <recommendedName>
        <fullName evidence="7 10">Leishmanolysin-like peptidase</fullName>
        <ecNumber evidence="10">3.4.24.-</ecNumber>
    </recommendedName>
</protein>
<keyword evidence="10" id="KW-0732">Signal</keyword>
<feature type="signal peptide" evidence="10">
    <location>
        <begin position="1"/>
        <end position="16"/>
    </location>
</feature>
<dbReference type="Gene3D" id="3.10.170.20">
    <property type="match status" value="1"/>
</dbReference>
<dbReference type="AlphaFoldDB" id="A0AA36GMS8"/>
<dbReference type="PANTHER" id="PTHR10942">
    <property type="entry name" value="LEISHMANOLYSIN-LIKE PEPTIDASE"/>
    <property type="match status" value="1"/>
</dbReference>
<evidence type="ECO:0000256" key="7">
    <source>
        <dbReference type="ARBA" id="ARBA00039717"/>
    </source>
</evidence>
<dbReference type="PRINTS" id="PR00782">
    <property type="entry name" value="LSHMANOLYSIN"/>
</dbReference>
<feature type="active site" evidence="8">
    <location>
        <position position="233"/>
    </location>
</feature>
<dbReference type="Gene3D" id="3.90.132.10">
    <property type="entry name" value="Leishmanolysin , domain 2"/>
    <property type="match status" value="1"/>
</dbReference>
<evidence type="ECO:0000256" key="1">
    <source>
        <dbReference type="ARBA" id="ARBA00005860"/>
    </source>
</evidence>
<feature type="binding site" evidence="9">
    <location>
        <position position="323"/>
    </location>
    <ligand>
        <name>Zn(2+)</name>
        <dbReference type="ChEBI" id="CHEBI:29105"/>
        <note>catalytic</note>
    </ligand>
</feature>
<dbReference type="EMBL" id="CATQJL010000112">
    <property type="protein sequence ID" value="CAJ0594957.1"/>
    <property type="molecule type" value="Genomic_DNA"/>
</dbReference>
<evidence type="ECO:0000256" key="9">
    <source>
        <dbReference type="PIRSR" id="PIRSR601577-2"/>
    </source>
</evidence>
<reference evidence="11" key="1">
    <citation type="submission" date="2023-07" db="EMBL/GenBank/DDBJ databases">
        <authorList>
            <consortium name="CYATHOMIX"/>
        </authorList>
    </citation>
    <scope>NUCLEOTIDE SEQUENCE</scope>
    <source>
        <strain evidence="11">N/A</strain>
    </source>
</reference>